<dbReference type="RefSeq" id="WP_229684837.1">
    <property type="nucleotide sequence ID" value="NZ_BMOD01000013.1"/>
</dbReference>
<keyword evidence="4 7" id="KW-0812">Transmembrane</keyword>
<evidence type="ECO:0000313" key="10">
    <source>
        <dbReference type="Proteomes" id="UP000632222"/>
    </source>
</evidence>
<keyword evidence="2 7" id="KW-0813">Transport</keyword>
<dbReference type="PANTHER" id="PTHR43744">
    <property type="entry name" value="ABC TRANSPORTER PERMEASE PROTEIN MG189-RELATED-RELATED"/>
    <property type="match status" value="1"/>
</dbReference>
<evidence type="ECO:0000256" key="7">
    <source>
        <dbReference type="RuleBase" id="RU363032"/>
    </source>
</evidence>
<dbReference type="InterPro" id="IPR000515">
    <property type="entry name" value="MetI-like"/>
</dbReference>
<evidence type="ECO:0000313" key="9">
    <source>
        <dbReference type="EMBL" id="GGJ43034.1"/>
    </source>
</evidence>
<feature type="transmembrane region" description="Helical" evidence="7">
    <location>
        <begin position="158"/>
        <end position="181"/>
    </location>
</feature>
<evidence type="ECO:0000256" key="2">
    <source>
        <dbReference type="ARBA" id="ARBA00022448"/>
    </source>
</evidence>
<proteinExistence type="inferred from homology"/>
<dbReference type="EMBL" id="BMOD01000013">
    <property type="protein sequence ID" value="GGJ43034.1"/>
    <property type="molecule type" value="Genomic_DNA"/>
</dbReference>
<keyword evidence="3" id="KW-1003">Cell membrane</keyword>
<accession>A0ABQ2D505</accession>
<dbReference type="CDD" id="cd06261">
    <property type="entry name" value="TM_PBP2"/>
    <property type="match status" value="1"/>
</dbReference>
<sequence>MSGAKMETTATQSRRAKGNFIESKLPRLGGHIFLILYCLISLFPIVMMVLNSFKGQMAIFSEPFALPNSETLSLDGYKSLFQGANFGGYAINSLTVTVTSLGLILLMGSMAAFALSEYTFKLNTFMGLYLSLGIMVPIRLGTVGILNLVVDMGLINTLWALILVYTAQGLPLAIFILSAFMKGLPKYLKEAARIDGASEYRIFGMTFPLLRPAIGSVLAISMIPIWNDLWFPLILAPGEKTKTIVLGASVFLGQYVNDYTAVLAALTLAILPAIVLYLFFSRQLIKGLTDGALK</sequence>
<keyword evidence="5 7" id="KW-1133">Transmembrane helix</keyword>
<evidence type="ECO:0000256" key="4">
    <source>
        <dbReference type="ARBA" id="ARBA00022692"/>
    </source>
</evidence>
<dbReference type="PROSITE" id="PS50928">
    <property type="entry name" value="ABC_TM1"/>
    <property type="match status" value="1"/>
</dbReference>
<evidence type="ECO:0000256" key="5">
    <source>
        <dbReference type="ARBA" id="ARBA00022989"/>
    </source>
</evidence>
<dbReference type="Pfam" id="PF00528">
    <property type="entry name" value="BPD_transp_1"/>
    <property type="match status" value="1"/>
</dbReference>
<feature type="transmembrane region" description="Helical" evidence="7">
    <location>
        <begin position="202"/>
        <end position="226"/>
    </location>
</feature>
<dbReference type="Gene3D" id="1.10.3720.10">
    <property type="entry name" value="MetI-like"/>
    <property type="match status" value="1"/>
</dbReference>
<evidence type="ECO:0000256" key="3">
    <source>
        <dbReference type="ARBA" id="ARBA00022475"/>
    </source>
</evidence>
<feature type="transmembrane region" description="Helical" evidence="7">
    <location>
        <begin position="32"/>
        <end position="53"/>
    </location>
</feature>
<keyword evidence="10" id="KW-1185">Reference proteome</keyword>
<dbReference type="PANTHER" id="PTHR43744:SF8">
    <property type="entry name" value="SN-GLYCEROL-3-PHOSPHATE TRANSPORT SYSTEM PERMEASE PROTEIN UGPE"/>
    <property type="match status" value="1"/>
</dbReference>
<reference evidence="10" key="1">
    <citation type="journal article" date="2019" name="Int. J. Syst. Evol. Microbiol.">
        <title>The Global Catalogue of Microorganisms (GCM) 10K type strain sequencing project: providing services to taxonomists for standard genome sequencing and annotation.</title>
        <authorList>
            <consortium name="The Broad Institute Genomics Platform"/>
            <consortium name="The Broad Institute Genome Sequencing Center for Infectious Disease"/>
            <person name="Wu L."/>
            <person name="Ma J."/>
        </authorList>
    </citation>
    <scope>NUCLEOTIDE SEQUENCE [LARGE SCALE GENOMIC DNA]</scope>
    <source>
        <strain evidence="10">JCM 14370</strain>
    </source>
</reference>
<gene>
    <name evidence="9" type="ORF">GCM10008938_31570</name>
</gene>
<feature type="transmembrane region" description="Helical" evidence="7">
    <location>
        <begin position="259"/>
        <end position="280"/>
    </location>
</feature>
<evidence type="ECO:0000256" key="6">
    <source>
        <dbReference type="ARBA" id="ARBA00023136"/>
    </source>
</evidence>
<dbReference type="Proteomes" id="UP000632222">
    <property type="component" value="Unassembled WGS sequence"/>
</dbReference>
<keyword evidence="6 7" id="KW-0472">Membrane</keyword>
<name>A0ABQ2D505_9DEIO</name>
<dbReference type="SUPFAM" id="SSF161098">
    <property type="entry name" value="MetI-like"/>
    <property type="match status" value="1"/>
</dbReference>
<evidence type="ECO:0000259" key="8">
    <source>
        <dbReference type="PROSITE" id="PS50928"/>
    </source>
</evidence>
<comment type="subcellular location">
    <subcellularLocation>
        <location evidence="1 7">Cell membrane</location>
        <topology evidence="1 7">Multi-pass membrane protein</topology>
    </subcellularLocation>
</comment>
<organism evidence="9 10">
    <name type="scientific">Deinococcus roseus</name>
    <dbReference type="NCBI Taxonomy" id="392414"/>
    <lineage>
        <taxon>Bacteria</taxon>
        <taxon>Thermotogati</taxon>
        <taxon>Deinococcota</taxon>
        <taxon>Deinococci</taxon>
        <taxon>Deinococcales</taxon>
        <taxon>Deinococcaceae</taxon>
        <taxon>Deinococcus</taxon>
    </lineage>
</organism>
<feature type="transmembrane region" description="Helical" evidence="7">
    <location>
        <begin position="127"/>
        <end position="146"/>
    </location>
</feature>
<evidence type="ECO:0000256" key="1">
    <source>
        <dbReference type="ARBA" id="ARBA00004651"/>
    </source>
</evidence>
<feature type="domain" description="ABC transmembrane type-1" evidence="8">
    <location>
        <begin position="90"/>
        <end position="280"/>
    </location>
</feature>
<protein>
    <submittedName>
        <fullName evidence="9">ABC transporter permease</fullName>
    </submittedName>
</protein>
<comment type="caution">
    <text evidence="9">The sequence shown here is derived from an EMBL/GenBank/DDBJ whole genome shotgun (WGS) entry which is preliminary data.</text>
</comment>
<dbReference type="InterPro" id="IPR035906">
    <property type="entry name" value="MetI-like_sf"/>
</dbReference>
<comment type="similarity">
    <text evidence="7">Belongs to the binding-protein-dependent transport system permease family.</text>
</comment>
<feature type="transmembrane region" description="Helical" evidence="7">
    <location>
        <begin position="89"/>
        <end position="115"/>
    </location>
</feature>